<keyword evidence="11" id="KW-1185">Reference proteome</keyword>
<dbReference type="EMBL" id="WIXE01015061">
    <property type="protein sequence ID" value="KAK5973783.1"/>
    <property type="molecule type" value="Genomic_DNA"/>
</dbReference>
<evidence type="ECO:0000256" key="5">
    <source>
        <dbReference type="ARBA" id="ARBA00022692"/>
    </source>
</evidence>
<accession>A0AAN8FPA0</accession>
<evidence type="ECO:0000313" key="11">
    <source>
        <dbReference type="Proteomes" id="UP001331761"/>
    </source>
</evidence>
<evidence type="ECO:0000256" key="6">
    <source>
        <dbReference type="ARBA" id="ARBA00022968"/>
    </source>
</evidence>
<dbReference type="GO" id="GO:0016758">
    <property type="term" value="F:hexosyltransferase activity"/>
    <property type="evidence" value="ECO:0007669"/>
    <property type="project" value="InterPro"/>
</dbReference>
<protein>
    <submittedName>
        <fullName evidence="10">Hexosyltransferase</fullName>
    </submittedName>
</protein>
<evidence type="ECO:0000256" key="1">
    <source>
        <dbReference type="ARBA" id="ARBA00004323"/>
    </source>
</evidence>
<dbReference type="InterPro" id="IPR002659">
    <property type="entry name" value="Glyco_trans_31"/>
</dbReference>
<evidence type="ECO:0000256" key="7">
    <source>
        <dbReference type="ARBA" id="ARBA00022989"/>
    </source>
</evidence>
<dbReference type="Pfam" id="PF01762">
    <property type="entry name" value="Galactosyl_T"/>
    <property type="match status" value="1"/>
</dbReference>
<dbReference type="AlphaFoldDB" id="A0AAN8FPA0"/>
<comment type="subcellular location">
    <subcellularLocation>
        <location evidence="1">Golgi apparatus membrane</location>
        <topology evidence="1">Single-pass type II membrane protein</topology>
    </subcellularLocation>
</comment>
<reference evidence="10 11" key="1">
    <citation type="submission" date="2019-10" db="EMBL/GenBank/DDBJ databases">
        <title>Assembly and Annotation for the nematode Trichostrongylus colubriformis.</title>
        <authorList>
            <person name="Martin J."/>
        </authorList>
    </citation>
    <scope>NUCLEOTIDE SEQUENCE [LARGE SCALE GENOMIC DNA]</scope>
    <source>
        <strain evidence="10">G859</strain>
        <tissue evidence="10">Whole worm</tissue>
    </source>
</reference>
<gene>
    <name evidence="10" type="ORF">GCK32_001039</name>
</gene>
<evidence type="ECO:0000256" key="3">
    <source>
        <dbReference type="ARBA" id="ARBA00022676"/>
    </source>
</evidence>
<keyword evidence="6" id="KW-0735">Signal-anchor</keyword>
<evidence type="ECO:0000256" key="9">
    <source>
        <dbReference type="ARBA" id="ARBA00023136"/>
    </source>
</evidence>
<sequence>MDDDLAWKVDLMFDYLSKIDTAANILYCLPVKYEPATRDVRKQMYVSKDEYPYKFFPEYCLSPIYAATPSTVAQLAYATNTIPLVWLDDVWSNGIVAAEIGAKFRLLPSNPDHENFEPFLNGSAITQFFKAKEDGPMLFELVNGQLLS</sequence>
<keyword evidence="9" id="KW-0472">Membrane</keyword>
<name>A0AAN8FPA0_TRICO</name>
<evidence type="ECO:0000256" key="2">
    <source>
        <dbReference type="ARBA" id="ARBA00008661"/>
    </source>
</evidence>
<proteinExistence type="inferred from homology"/>
<keyword evidence="4" id="KW-0808">Transferase</keyword>
<organism evidence="10 11">
    <name type="scientific">Trichostrongylus colubriformis</name>
    <name type="common">Black scour worm</name>
    <dbReference type="NCBI Taxonomy" id="6319"/>
    <lineage>
        <taxon>Eukaryota</taxon>
        <taxon>Metazoa</taxon>
        <taxon>Ecdysozoa</taxon>
        <taxon>Nematoda</taxon>
        <taxon>Chromadorea</taxon>
        <taxon>Rhabditida</taxon>
        <taxon>Rhabditina</taxon>
        <taxon>Rhabditomorpha</taxon>
        <taxon>Strongyloidea</taxon>
        <taxon>Trichostrongylidae</taxon>
        <taxon>Trichostrongylus</taxon>
    </lineage>
</organism>
<evidence type="ECO:0000256" key="8">
    <source>
        <dbReference type="ARBA" id="ARBA00023034"/>
    </source>
</evidence>
<keyword evidence="3" id="KW-0328">Glycosyltransferase</keyword>
<comment type="caution">
    <text evidence="10">The sequence shown here is derived from an EMBL/GenBank/DDBJ whole genome shotgun (WGS) entry which is preliminary data.</text>
</comment>
<dbReference type="Proteomes" id="UP001331761">
    <property type="component" value="Unassembled WGS sequence"/>
</dbReference>
<keyword evidence="5" id="KW-0812">Transmembrane</keyword>
<dbReference type="GO" id="GO:0000139">
    <property type="term" value="C:Golgi membrane"/>
    <property type="evidence" value="ECO:0007669"/>
    <property type="project" value="UniProtKB-SubCell"/>
</dbReference>
<evidence type="ECO:0000313" key="10">
    <source>
        <dbReference type="EMBL" id="KAK5973783.1"/>
    </source>
</evidence>
<evidence type="ECO:0000256" key="4">
    <source>
        <dbReference type="ARBA" id="ARBA00022679"/>
    </source>
</evidence>
<keyword evidence="7" id="KW-1133">Transmembrane helix</keyword>
<keyword evidence="8" id="KW-0333">Golgi apparatus</keyword>
<comment type="similarity">
    <text evidence="2">Belongs to the glycosyltransferase 31 family.</text>
</comment>